<dbReference type="EMBL" id="HBEK01004062">
    <property type="protein sequence ID" value="CAD8392242.1"/>
    <property type="molecule type" value="Transcribed_RNA"/>
</dbReference>
<protein>
    <submittedName>
        <fullName evidence="2">Uncharacterized protein</fullName>
    </submittedName>
</protein>
<feature type="compositionally biased region" description="Basic and acidic residues" evidence="1">
    <location>
        <begin position="104"/>
        <end position="119"/>
    </location>
</feature>
<name>A0A7S0G0L8_9RHOD</name>
<sequence length="406" mass="45079">MWALRRSSALRAARDVGAAIKAREATLNAQTKAPGSSAKTAGATTPEKDASKRIEAKDAKRKPRTSVLQEASKDGRNSAMDLSNTEKALNARLKASTDVSKSACKSDRKKTTLKPKVDSKTAGVTTRTASNTAQACVSPTLRNPKISETSVKEIRGIRTNGGAEDRQSLPAEDLQPVLEEISVDLNVRNSFDAVDLKKKTKSRSKSSSEERTKGKISKVVMDKSVEKMQTAEPPLRKEAAEYKRSNDTTGPDKPEAAENAEVPKAEKVSSEQKLGKESPGSSARSRAPPVHKLDEETVKRLLSHNAILRKTRRRGSRYHFFLDDRARIGVLPEIHLARRKLRENRYAMLCDEKRNSMEKVTQEWQLLARVGDIVSGLKDRTVHAEFQDRLAESYYFQGREWTGQIK</sequence>
<feature type="compositionally biased region" description="Polar residues" evidence="1">
    <location>
        <begin position="27"/>
        <end position="43"/>
    </location>
</feature>
<organism evidence="2">
    <name type="scientific">Rhodosorus marinus</name>
    <dbReference type="NCBI Taxonomy" id="101924"/>
    <lineage>
        <taxon>Eukaryota</taxon>
        <taxon>Rhodophyta</taxon>
        <taxon>Stylonematophyceae</taxon>
        <taxon>Stylonematales</taxon>
        <taxon>Stylonemataceae</taxon>
        <taxon>Rhodosorus</taxon>
    </lineage>
</organism>
<proteinExistence type="predicted"/>
<reference evidence="2" key="1">
    <citation type="submission" date="2021-01" db="EMBL/GenBank/DDBJ databases">
        <authorList>
            <person name="Corre E."/>
            <person name="Pelletier E."/>
            <person name="Niang G."/>
            <person name="Scheremetjew M."/>
            <person name="Finn R."/>
            <person name="Kale V."/>
            <person name="Holt S."/>
            <person name="Cochrane G."/>
            <person name="Meng A."/>
            <person name="Brown T."/>
            <person name="Cohen L."/>
        </authorList>
    </citation>
    <scope>NUCLEOTIDE SEQUENCE</scope>
    <source>
        <strain evidence="2">UTEX LB 2760</strain>
    </source>
</reference>
<feature type="compositionally biased region" description="Low complexity" evidence="1">
    <location>
        <begin position="278"/>
        <end position="288"/>
    </location>
</feature>
<feature type="compositionally biased region" description="Basic and acidic residues" evidence="1">
    <location>
        <begin position="46"/>
        <end position="58"/>
    </location>
</feature>
<feature type="compositionally biased region" description="Basic and acidic residues" evidence="1">
    <location>
        <begin position="234"/>
        <end position="276"/>
    </location>
</feature>
<dbReference type="AlphaFoldDB" id="A0A7S0G0L8"/>
<accession>A0A7S0G0L8</accession>
<gene>
    <name evidence="2" type="ORF">RMAR0315_LOCUS2217</name>
</gene>
<feature type="region of interest" description="Disordered" evidence="1">
    <location>
        <begin position="25"/>
        <end position="126"/>
    </location>
</feature>
<evidence type="ECO:0000313" key="2">
    <source>
        <dbReference type="EMBL" id="CAD8392242.1"/>
    </source>
</evidence>
<evidence type="ECO:0000256" key="1">
    <source>
        <dbReference type="SAM" id="MobiDB-lite"/>
    </source>
</evidence>
<feature type="region of interest" description="Disordered" evidence="1">
    <location>
        <begin position="196"/>
        <end position="297"/>
    </location>
</feature>